<dbReference type="EMBL" id="UAPV01000001">
    <property type="protein sequence ID" value="SPT68886.1"/>
    <property type="molecule type" value="Genomic_DNA"/>
</dbReference>
<dbReference type="SMART" id="SM00257">
    <property type="entry name" value="LysM"/>
    <property type="match status" value="1"/>
</dbReference>
<name>A0A2X0V6Z5_9GAMM</name>
<evidence type="ECO:0000313" key="8">
    <source>
        <dbReference type="EMBL" id="SPT68886.1"/>
    </source>
</evidence>
<comment type="similarity">
    <text evidence="2">Belongs to the N-acetylmuramoyl-L-alanine amidase 3 family.</text>
</comment>
<dbReference type="Gene3D" id="2.60.40.3500">
    <property type="match status" value="1"/>
</dbReference>
<evidence type="ECO:0000256" key="5">
    <source>
        <dbReference type="ARBA" id="ARBA00023316"/>
    </source>
</evidence>
<keyword evidence="5" id="KW-0961">Cell wall biogenesis/degradation</keyword>
<dbReference type="EC" id="3.5.1.28" evidence="3"/>
<proteinExistence type="inferred from homology"/>
<dbReference type="CDD" id="cd02696">
    <property type="entry name" value="MurNAc-LAA"/>
    <property type="match status" value="1"/>
</dbReference>
<feature type="domain" description="LysM" evidence="7">
    <location>
        <begin position="486"/>
        <end position="529"/>
    </location>
</feature>
<dbReference type="PANTHER" id="PTHR30404:SF6">
    <property type="entry name" value="N-ACETYLMURAMOYL-L-ALANINE AMIDASE AMIB"/>
    <property type="match status" value="1"/>
</dbReference>
<keyword evidence="9" id="KW-1185">Reference proteome</keyword>
<comment type="catalytic activity">
    <reaction evidence="1">
        <text>Hydrolyzes the link between N-acetylmuramoyl residues and L-amino acid residues in certain cell-wall glycopeptides.</text>
        <dbReference type="EC" id="3.5.1.28"/>
    </reaction>
</comment>
<dbReference type="AlphaFoldDB" id="A0A2X0V6Z5"/>
<evidence type="ECO:0000259" key="7">
    <source>
        <dbReference type="PROSITE" id="PS51782"/>
    </source>
</evidence>
<evidence type="ECO:0000256" key="4">
    <source>
        <dbReference type="ARBA" id="ARBA00022801"/>
    </source>
</evidence>
<dbReference type="SMART" id="SM00646">
    <property type="entry name" value="Ami_3"/>
    <property type="match status" value="1"/>
</dbReference>
<accession>A0A2X0V6Z5</accession>
<dbReference type="InterPro" id="IPR050695">
    <property type="entry name" value="N-acetylmuramoyl_amidase_3"/>
</dbReference>
<dbReference type="RefSeq" id="WP_113743103.1">
    <property type="nucleotide sequence ID" value="NZ_UAPV01000001.1"/>
</dbReference>
<gene>
    <name evidence="8" type="primary">amiB</name>
    <name evidence="8" type="ORF">NCTC13093_00232</name>
</gene>
<evidence type="ECO:0000256" key="6">
    <source>
        <dbReference type="SAM" id="MobiDB-lite"/>
    </source>
</evidence>
<evidence type="ECO:0000256" key="3">
    <source>
        <dbReference type="ARBA" id="ARBA00011901"/>
    </source>
</evidence>
<reference evidence="8 9" key="1">
    <citation type="submission" date="2018-06" db="EMBL/GenBank/DDBJ databases">
        <authorList>
            <consortium name="Pathogen Informatics"/>
            <person name="Doyle S."/>
        </authorList>
    </citation>
    <scope>NUCLEOTIDE SEQUENCE [LARGE SCALE GENOMIC DNA]</scope>
    <source>
        <strain evidence="8 9">NCTC13093</strain>
    </source>
</reference>
<dbReference type="SUPFAM" id="SSF53187">
    <property type="entry name" value="Zn-dependent exopeptidases"/>
    <property type="match status" value="1"/>
</dbReference>
<dbReference type="Pfam" id="PF01520">
    <property type="entry name" value="Amidase_3"/>
    <property type="match status" value="1"/>
</dbReference>
<evidence type="ECO:0000256" key="2">
    <source>
        <dbReference type="ARBA" id="ARBA00010860"/>
    </source>
</evidence>
<keyword evidence="4 8" id="KW-0378">Hydrolase</keyword>
<dbReference type="GO" id="GO:0009253">
    <property type="term" value="P:peptidoglycan catabolic process"/>
    <property type="evidence" value="ECO:0007669"/>
    <property type="project" value="InterPro"/>
</dbReference>
<sequence>MSVSWQAGADSIKSIRAYANNDKTRVVLDLDFKARYSTSLSNDGSSFILRVNNVSNFKTAPYKVAIDSKSAVVHIAKKLDKQDVRYLFSLKGSGSPNVFMLDDKGGNHRLVIDFPHSSSNYIKKDDKDKLTVLKPQQAQAMQGQGSGVGKPPVNVITVQDADLAEKELLNSLSRVGSDGIRTMTPAQVKAYEEKLLAIRKKQQQSAQQRPSQLEEEVLDTQAPPPPAPIMANPDPFIIAVDAGHGGKDPGAIGRRGVREKNVTLAVATELARYINSNKMFRAKLIRNRDVFVDLNKRSEIARAHKAHILISIHADSVASGSKARGASVWVLSNNRAQRENGKILKEKKKQSQLLGGAGTVISQSAQNPYLAATILDMTSDNARSEGYSLGAEILARLGKFTHLHNKKPIPASLAVLKSPDIPSLLIETGFLSNPYEEIKLNQPNYQKQLAYAIYMGIKTYYEKYPAQMFKSRQESAMRAGSTVKHSVHVVGKGEYLAKIARKYNVSVSALKNANKLKNDTVFVGQKLVIPR</sequence>
<dbReference type="GO" id="GO:0071555">
    <property type="term" value="P:cell wall organization"/>
    <property type="evidence" value="ECO:0007669"/>
    <property type="project" value="UniProtKB-KW"/>
</dbReference>
<dbReference type="InterPro" id="IPR002508">
    <property type="entry name" value="MurNAc-LAA_cat"/>
</dbReference>
<evidence type="ECO:0000256" key="1">
    <source>
        <dbReference type="ARBA" id="ARBA00001561"/>
    </source>
</evidence>
<protein>
    <recommendedName>
        <fullName evidence="3">N-acetylmuramoyl-L-alanine amidase</fullName>
        <ecNumber evidence="3">3.5.1.28</ecNumber>
    </recommendedName>
</protein>
<organism evidence="8 9">
    <name type="scientific">Anaerobiospirillum thomasii</name>
    <dbReference type="NCBI Taxonomy" id="179995"/>
    <lineage>
        <taxon>Bacteria</taxon>
        <taxon>Pseudomonadati</taxon>
        <taxon>Pseudomonadota</taxon>
        <taxon>Gammaproteobacteria</taxon>
        <taxon>Aeromonadales</taxon>
        <taxon>Succinivibrionaceae</taxon>
        <taxon>Anaerobiospirillum</taxon>
    </lineage>
</organism>
<dbReference type="InterPro" id="IPR036779">
    <property type="entry name" value="LysM_dom_sf"/>
</dbReference>
<dbReference type="PROSITE" id="PS51782">
    <property type="entry name" value="LYSM"/>
    <property type="match status" value="1"/>
</dbReference>
<dbReference type="GO" id="GO:0030288">
    <property type="term" value="C:outer membrane-bounded periplasmic space"/>
    <property type="evidence" value="ECO:0007669"/>
    <property type="project" value="TreeGrafter"/>
</dbReference>
<dbReference type="Gene3D" id="3.10.350.10">
    <property type="entry name" value="LysM domain"/>
    <property type="match status" value="1"/>
</dbReference>
<evidence type="ECO:0000313" key="9">
    <source>
        <dbReference type="Proteomes" id="UP000250086"/>
    </source>
</evidence>
<dbReference type="InterPro" id="IPR018392">
    <property type="entry name" value="LysM"/>
</dbReference>
<dbReference type="CDD" id="cd00118">
    <property type="entry name" value="LysM"/>
    <property type="match status" value="1"/>
</dbReference>
<dbReference type="Proteomes" id="UP000250086">
    <property type="component" value="Unassembled WGS sequence"/>
</dbReference>
<dbReference type="PANTHER" id="PTHR30404">
    <property type="entry name" value="N-ACETYLMURAMOYL-L-ALANINE AMIDASE"/>
    <property type="match status" value="1"/>
</dbReference>
<feature type="region of interest" description="Disordered" evidence="6">
    <location>
        <begin position="201"/>
        <end position="225"/>
    </location>
</feature>
<dbReference type="GO" id="GO:0008745">
    <property type="term" value="F:N-acetylmuramoyl-L-alanine amidase activity"/>
    <property type="evidence" value="ECO:0007669"/>
    <property type="project" value="UniProtKB-EC"/>
</dbReference>
<dbReference type="Gene3D" id="3.40.630.40">
    <property type="entry name" value="Zn-dependent exopeptidases"/>
    <property type="match status" value="1"/>
</dbReference>
<dbReference type="Pfam" id="PF01476">
    <property type="entry name" value="LysM"/>
    <property type="match status" value="1"/>
</dbReference>
<dbReference type="SUPFAM" id="SSF54106">
    <property type="entry name" value="LysM domain"/>
    <property type="match status" value="1"/>
</dbReference>